<keyword evidence="5" id="KW-1185">Reference proteome</keyword>
<evidence type="ECO:0000259" key="3">
    <source>
        <dbReference type="SMART" id="SM00894"/>
    </source>
</evidence>
<feature type="domain" description="Excalibur calcium-binding" evidence="3">
    <location>
        <begin position="308"/>
        <end position="344"/>
    </location>
</feature>
<dbReference type="InterPro" id="IPR035437">
    <property type="entry name" value="SNase_OB-fold_sf"/>
</dbReference>
<sequence length="344" mass="36521">MVLGIVAASTAFIPVLNIASYFLALLAIVFAALWLAEQIPKRTPGRTKSLVAVYTAVGAAVVSLVLLSVVVTVSDPPDEESGSSTTESTEDSGTVTTVEPGLLIEIATEDHGDKTVSLPSVKVPADADHCWGSQSHEFLTDLLTDESITVTAPDDTWDDDVVPALAVEIEQADLGEMTVSAGHGIVSESAASDGDLLLRAQAGAKLQTLGLWGEPCEGDIEALSPEAEERKAKEAEERRKAEEEREREREAEEEREREEEAEKEREREAEEKLKRQEEETEGGSDGGSSNDGESGDGGQDDGSESTAYYENCDAARAAGAAPLSRGDAGYGRHLDRDGDGVACE</sequence>
<feature type="transmembrane region" description="Helical" evidence="2">
    <location>
        <begin position="48"/>
        <end position="71"/>
    </location>
</feature>
<organism evidence="4 5">
    <name type="scientific">Salininema proteolyticum</name>
    <dbReference type="NCBI Taxonomy" id="1607685"/>
    <lineage>
        <taxon>Bacteria</taxon>
        <taxon>Bacillati</taxon>
        <taxon>Actinomycetota</taxon>
        <taxon>Actinomycetes</taxon>
        <taxon>Glycomycetales</taxon>
        <taxon>Glycomycetaceae</taxon>
        <taxon>Salininema</taxon>
    </lineage>
</organism>
<evidence type="ECO:0000256" key="1">
    <source>
        <dbReference type="SAM" id="MobiDB-lite"/>
    </source>
</evidence>
<dbReference type="InterPro" id="IPR008613">
    <property type="entry name" value="Excalibur_Ca-bd_domain"/>
</dbReference>
<dbReference type="Gene3D" id="2.40.50.90">
    <property type="match status" value="1"/>
</dbReference>
<dbReference type="RefSeq" id="WP_380617716.1">
    <property type="nucleotide sequence ID" value="NZ_JBHSDK010000002.1"/>
</dbReference>
<feature type="compositionally biased region" description="Basic and acidic residues" evidence="1">
    <location>
        <begin position="227"/>
        <end position="277"/>
    </location>
</feature>
<name>A0ABV8TU16_9ACTN</name>
<feature type="transmembrane region" description="Helical" evidence="2">
    <location>
        <begin position="12"/>
        <end position="36"/>
    </location>
</feature>
<keyword evidence="2" id="KW-0472">Membrane</keyword>
<evidence type="ECO:0000256" key="2">
    <source>
        <dbReference type="SAM" id="Phobius"/>
    </source>
</evidence>
<feature type="compositionally biased region" description="Low complexity" evidence="1">
    <location>
        <begin position="82"/>
        <end position="95"/>
    </location>
</feature>
<dbReference type="Proteomes" id="UP001595823">
    <property type="component" value="Unassembled WGS sequence"/>
</dbReference>
<proteinExistence type="predicted"/>
<dbReference type="SMART" id="SM00894">
    <property type="entry name" value="Excalibur"/>
    <property type="match status" value="1"/>
</dbReference>
<evidence type="ECO:0000313" key="4">
    <source>
        <dbReference type="EMBL" id="MFC4333979.1"/>
    </source>
</evidence>
<feature type="compositionally biased region" description="Basic and acidic residues" evidence="1">
    <location>
        <begin position="330"/>
        <end position="344"/>
    </location>
</feature>
<keyword evidence="2" id="KW-0812">Transmembrane</keyword>
<gene>
    <name evidence="4" type="ORF">ACFPET_02060</name>
</gene>
<feature type="region of interest" description="Disordered" evidence="1">
    <location>
        <begin position="75"/>
        <end position="95"/>
    </location>
</feature>
<comment type="caution">
    <text evidence="4">The sequence shown here is derived from an EMBL/GenBank/DDBJ whole genome shotgun (WGS) entry which is preliminary data.</text>
</comment>
<accession>A0ABV8TU16</accession>
<reference evidence="5" key="1">
    <citation type="journal article" date="2019" name="Int. J. Syst. Evol. Microbiol.">
        <title>The Global Catalogue of Microorganisms (GCM) 10K type strain sequencing project: providing services to taxonomists for standard genome sequencing and annotation.</title>
        <authorList>
            <consortium name="The Broad Institute Genomics Platform"/>
            <consortium name="The Broad Institute Genome Sequencing Center for Infectious Disease"/>
            <person name="Wu L."/>
            <person name="Ma J."/>
        </authorList>
    </citation>
    <scope>NUCLEOTIDE SEQUENCE [LARGE SCALE GENOMIC DNA]</scope>
    <source>
        <strain evidence="5">IBRC-M 10908</strain>
    </source>
</reference>
<feature type="region of interest" description="Disordered" evidence="1">
    <location>
        <begin position="223"/>
        <end position="344"/>
    </location>
</feature>
<evidence type="ECO:0000313" key="5">
    <source>
        <dbReference type="Proteomes" id="UP001595823"/>
    </source>
</evidence>
<dbReference type="SUPFAM" id="SSF50199">
    <property type="entry name" value="Staphylococcal nuclease"/>
    <property type="match status" value="1"/>
</dbReference>
<dbReference type="Pfam" id="PF05901">
    <property type="entry name" value="Excalibur"/>
    <property type="match status" value="1"/>
</dbReference>
<protein>
    <submittedName>
        <fullName evidence="4">Excalibur calcium-binding domain-containing protein</fullName>
    </submittedName>
</protein>
<keyword evidence="2" id="KW-1133">Transmembrane helix</keyword>
<dbReference type="EMBL" id="JBHSDK010000002">
    <property type="protein sequence ID" value="MFC4333979.1"/>
    <property type="molecule type" value="Genomic_DNA"/>
</dbReference>